<evidence type="ECO:0000313" key="4">
    <source>
        <dbReference type="Proteomes" id="UP000223913"/>
    </source>
</evidence>
<keyword evidence="2" id="KW-1133">Transmembrane helix</keyword>
<protein>
    <submittedName>
        <fullName evidence="3">Uncharacterized protein</fullName>
    </submittedName>
</protein>
<accession>A0A2D0NJD7</accession>
<evidence type="ECO:0000313" key="3">
    <source>
        <dbReference type="EMBL" id="PHN08567.1"/>
    </source>
</evidence>
<feature type="transmembrane region" description="Helical" evidence="2">
    <location>
        <begin position="72"/>
        <end position="95"/>
    </location>
</feature>
<dbReference type="EMBL" id="PDUD01000001">
    <property type="protein sequence ID" value="PHN08567.1"/>
    <property type="molecule type" value="Genomic_DNA"/>
</dbReference>
<gene>
    <name evidence="3" type="ORF">CRP01_01255</name>
</gene>
<name>A0A2D0NJD7_FLAN2</name>
<keyword evidence="4" id="KW-1185">Reference proteome</keyword>
<evidence type="ECO:0000256" key="2">
    <source>
        <dbReference type="SAM" id="Phobius"/>
    </source>
</evidence>
<keyword evidence="2" id="KW-0812">Transmembrane</keyword>
<feature type="region of interest" description="Disordered" evidence="1">
    <location>
        <begin position="1"/>
        <end position="21"/>
    </location>
</feature>
<proteinExistence type="predicted"/>
<organism evidence="3 4">
    <name type="scientific">Flavilitoribacter nigricans (strain ATCC 23147 / DSM 23189 / NBRC 102662 / NCIMB 1420 / SS-2)</name>
    <name type="common">Lewinella nigricans</name>
    <dbReference type="NCBI Taxonomy" id="1122177"/>
    <lineage>
        <taxon>Bacteria</taxon>
        <taxon>Pseudomonadati</taxon>
        <taxon>Bacteroidota</taxon>
        <taxon>Saprospiria</taxon>
        <taxon>Saprospirales</taxon>
        <taxon>Lewinellaceae</taxon>
        <taxon>Flavilitoribacter</taxon>
    </lineage>
</organism>
<keyword evidence="2" id="KW-0472">Membrane</keyword>
<comment type="caution">
    <text evidence="3">The sequence shown here is derived from an EMBL/GenBank/DDBJ whole genome shotgun (WGS) entry which is preliminary data.</text>
</comment>
<evidence type="ECO:0000256" key="1">
    <source>
        <dbReference type="SAM" id="MobiDB-lite"/>
    </source>
</evidence>
<dbReference type="Proteomes" id="UP000223913">
    <property type="component" value="Unassembled WGS sequence"/>
</dbReference>
<dbReference type="AlphaFoldDB" id="A0A2D0NJD7"/>
<sequence length="182" mass="20726">MKNNFFQLNRSKDQHGLPNQRKSRIIKMKQSKDIFDLFRESKHKLDEAPNPQAWRRLEKRLDTRRATRGGSLYRIMAMAAGVLLLIGVFSLLPALDQNSPQEDVMALNHPPSEMEDLVVDPADSDQNIIKVVEFSRQYQDRMVQPIEEGSSAKKLVPSNQLNTRIQNADTPGDTLAKQKSEG</sequence>
<reference evidence="3 4" key="1">
    <citation type="submission" date="2017-10" db="EMBL/GenBank/DDBJ databases">
        <title>The draft genome sequence of Lewinella nigricans NBRC 102662.</title>
        <authorList>
            <person name="Wang K."/>
        </authorList>
    </citation>
    <scope>NUCLEOTIDE SEQUENCE [LARGE SCALE GENOMIC DNA]</scope>
    <source>
        <strain evidence="3 4">NBRC 102662</strain>
    </source>
</reference>